<keyword evidence="17 18" id="KW-0170">Cobalt</keyword>
<sequence length="379" mass="40657">MSPTVPSSTSTSPRPYARVPIELGDRSYEIRIAPGLLDEPDTWAGLPRASTALIVTNDIVAPLYLARLRQQLSGVYSRVETLVLPDGEAQKSWESLDRIMDHLLAATADRKTVLFALGGGVIGDLTGFAAAIYMRGVPFVQVPTTLLAQVDSSVGGKTAINHPRGKNMVGAFYQPARVVADLDTLDTLPARELSAGLAEVIKYGPIADAAFLDWIEQNLSALMARDKQALAYAVQRSCEIKAWVVGQDERESGLRAILNFGHTFGHAIETGMGYGRWLHGEAVGCGMVLASDLSARLGLVPTAFVERMKRLIRAAGLPVVAPALGLDRYLELMQIDKKNEGGDIRFVVIEGLGKAGVRSAPTELIAEVLATHCDPSADT</sequence>
<dbReference type="NCBIfam" id="TIGR01357">
    <property type="entry name" value="aroB"/>
    <property type="match status" value="1"/>
</dbReference>
<gene>
    <name evidence="18" type="primary">aroB</name>
    <name evidence="21" type="ORF">FHS28_003116</name>
</gene>
<dbReference type="PIRSF" id="PIRSF001455">
    <property type="entry name" value="DHQ_synth"/>
    <property type="match status" value="1"/>
</dbReference>
<dbReference type="Gene3D" id="1.20.1090.10">
    <property type="entry name" value="Dehydroquinate synthase-like - alpha domain"/>
    <property type="match status" value="1"/>
</dbReference>
<feature type="binding site" evidence="18">
    <location>
        <begin position="86"/>
        <end position="91"/>
    </location>
    <ligand>
        <name>NAD(+)</name>
        <dbReference type="ChEBI" id="CHEBI:57540"/>
    </ligand>
</feature>
<evidence type="ECO:0000256" key="2">
    <source>
        <dbReference type="ARBA" id="ARBA00001911"/>
    </source>
</evidence>
<dbReference type="GO" id="GO:0003856">
    <property type="term" value="F:3-dehydroquinate synthase activity"/>
    <property type="evidence" value="ECO:0007669"/>
    <property type="project" value="UniProtKB-EC"/>
</dbReference>
<comment type="similarity">
    <text evidence="6 18">Belongs to the sugar phosphate cyclases superfamily. Dehydroquinate synthase family.</text>
</comment>
<feature type="binding site" evidence="18">
    <location>
        <begin position="144"/>
        <end position="145"/>
    </location>
    <ligand>
        <name>NAD(+)</name>
        <dbReference type="ChEBI" id="CHEBI:57540"/>
    </ligand>
</feature>
<dbReference type="RefSeq" id="WP_088452039.1">
    <property type="nucleotide sequence ID" value="NZ_JACHXO010000005.1"/>
</dbReference>
<dbReference type="Proteomes" id="UP000574369">
    <property type="component" value="Unassembled WGS sequence"/>
</dbReference>
<reference evidence="21 22" key="1">
    <citation type="submission" date="2020-08" db="EMBL/GenBank/DDBJ databases">
        <title>Genomic Encyclopedia of Type Strains, Phase III (KMG-III): the genomes of soil and plant-associated and newly described type strains.</title>
        <authorList>
            <person name="Whitman W."/>
        </authorList>
    </citation>
    <scope>NUCLEOTIDE SEQUENCE [LARGE SCALE GENOMIC DNA]</scope>
    <source>
        <strain evidence="21 22">CECT 7247</strain>
    </source>
</reference>
<comment type="function">
    <text evidence="3 18">Catalyzes the conversion of 3-deoxy-D-arabino-heptulosonate 7-phosphate (DAHP) to dehydroquinate (DHQ).</text>
</comment>
<feature type="binding site" evidence="18">
    <location>
        <position position="262"/>
    </location>
    <ligand>
        <name>Zn(2+)</name>
        <dbReference type="ChEBI" id="CHEBI:29105"/>
    </ligand>
</feature>
<dbReference type="Pfam" id="PF01761">
    <property type="entry name" value="DHQ_synthase"/>
    <property type="match status" value="1"/>
</dbReference>
<dbReference type="HAMAP" id="MF_00110">
    <property type="entry name" value="DHQ_synthase"/>
    <property type="match status" value="1"/>
</dbReference>
<dbReference type="EMBL" id="JACHXO010000005">
    <property type="protein sequence ID" value="MBB3195710.1"/>
    <property type="molecule type" value="Genomic_DNA"/>
</dbReference>
<dbReference type="EC" id="4.2.3.4" evidence="7 18"/>
<feature type="binding site" evidence="18">
    <location>
        <position position="199"/>
    </location>
    <ligand>
        <name>Zn(2+)</name>
        <dbReference type="ChEBI" id="CHEBI:29105"/>
    </ligand>
</feature>
<keyword evidence="14 18" id="KW-0520">NAD</keyword>
<accession>A0ABR6GUB8</accession>
<evidence type="ECO:0000256" key="10">
    <source>
        <dbReference type="ARBA" id="ARBA00022605"/>
    </source>
</evidence>
<dbReference type="Pfam" id="PF24621">
    <property type="entry name" value="DHQS_C"/>
    <property type="match status" value="1"/>
</dbReference>
<comment type="pathway">
    <text evidence="5 18">Metabolic intermediate biosynthesis; chorismate biosynthesis; chorismate from D-erythrose 4-phosphate and phosphoenolpyruvate: step 2/7.</text>
</comment>
<keyword evidence="11 18" id="KW-0479">Metal-binding</keyword>
<comment type="caution">
    <text evidence="21">The sequence shown here is derived from an EMBL/GenBank/DDBJ whole genome shotgun (WGS) entry which is preliminary data.</text>
</comment>
<comment type="subcellular location">
    <subcellularLocation>
        <location evidence="4 18">Cytoplasm</location>
    </subcellularLocation>
</comment>
<dbReference type="PANTHER" id="PTHR43622">
    <property type="entry name" value="3-DEHYDROQUINATE SYNTHASE"/>
    <property type="match status" value="1"/>
</dbReference>
<comment type="cofactor">
    <cofactor evidence="2 18">
        <name>NAD(+)</name>
        <dbReference type="ChEBI" id="CHEBI:57540"/>
    </cofactor>
</comment>
<evidence type="ECO:0000313" key="22">
    <source>
        <dbReference type="Proteomes" id="UP000574369"/>
    </source>
</evidence>
<comment type="catalytic activity">
    <reaction evidence="1 18">
        <text>7-phospho-2-dehydro-3-deoxy-D-arabino-heptonate = 3-dehydroquinate + phosphate</text>
        <dbReference type="Rhea" id="RHEA:21968"/>
        <dbReference type="ChEBI" id="CHEBI:32364"/>
        <dbReference type="ChEBI" id="CHEBI:43474"/>
        <dbReference type="ChEBI" id="CHEBI:58394"/>
        <dbReference type="EC" id="4.2.3.4"/>
    </reaction>
</comment>
<dbReference type="CDD" id="cd08195">
    <property type="entry name" value="DHQS"/>
    <property type="match status" value="1"/>
</dbReference>
<dbReference type="InterPro" id="IPR056179">
    <property type="entry name" value="DHQS_C"/>
</dbReference>
<feature type="binding site" evidence="18">
    <location>
        <position position="279"/>
    </location>
    <ligand>
        <name>Zn(2+)</name>
        <dbReference type="ChEBI" id="CHEBI:29105"/>
    </ligand>
</feature>
<evidence type="ECO:0000256" key="17">
    <source>
        <dbReference type="ARBA" id="ARBA00023285"/>
    </source>
</evidence>
<evidence type="ECO:0000259" key="20">
    <source>
        <dbReference type="Pfam" id="PF24621"/>
    </source>
</evidence>
<dbReference type="SUPFAM" id="SSF56796">
    <property type="entry name" value="Dehydroquinate synthase-like"/>
    <property type="match status" value="1"/>
</dbReference>
<feature type="binding site" evidence="18">
    <location>
        <begin position="120"/>
        <end position="124"/>
    </location>
    <ligand>
        <name>NAD(+)</name>
        <dbReference type="ChEBI" id="CHEBI:57540"/>
    </ligand>
</feature>
<evidence type="ECO:0000256" key="9">
    <source>
        <dbReference type="ARBA" id="ARBA00022490"/>
    </source>
</evidence>
<evidence type="ECO:0000256" key="14">
    <source>
        <dbReference type="ARBA" id="ARBA00023027"/>
    </source>
</evidence>
<evidence type="ECO:0000256" key="1">
    <source>
        <dbReference type="ARBA" id="ARBA00001393"/>
    </source>
</evidence>
<protein>
    <recommendedName>
        <fullName evidence="8 18">3-dehydroquinate synthase</fullName>
        <shortName evidence="18">DHQS</shortName>
        <ecNumber evidence="7 18">4.2.3.4</ecNumber>
    </recommendedName>
</protein>
<dbReference type="InterPro" id="IPR030963">
    <property type="entry name" value="DHQ_synth_fam"/>
</dbReference>
<evidence type="ECO:0000256" key="15">
    <source>
        <dbReference type="ARBA" id="ARBA00023141"/>
    </source>
</evidence>
<evidence type="ECO:0000256" key="4">
    <source>
        <dbReference type="ARBA" id="ARBA00004496"/>
    </source>
</evidence>
<dbReference type="InterPro" id="IPR016037">
    <property type="entry name" value="DHQ_synth_AroB"/>
</dbReference>
<evidence type="ECO:0000313" key="21">
    <source>
        <dbReference type="EMBL" id="MBB3195710.1"/>
    </source>
</evidence>
<evidence type="ECO:0000256" key="12">
    <source>
        <dbReference type="ARBA" id="ARBA00022741"/>
    </source>
</evidence>
<keyword evidence="15 18" id="KW-0057">Aromatic amino acid biosynthesis</keyword>
<feature type="binding site" evidence="18">
    <location>
        <position position="166"/>
    </location>
    <ligand>
        <name>NAD(+)</name>
        <dbReference type="ChEBI" id="CHEBI:57540"/>
    </ligand>
</feature>
<evidence type="ECO:0000256" key="5">
    <source>
        <dbReference type="ARBA" id="ARBA00004661"/>
    </source>
</evidence>
<dbReference type="InterPro" id="IPR050071">
    <property type="entry name" value="Dehydroquinate_synthase"/>
</dbReference>
<dbReference type="PANTHER" id="PTHR43622:SF7">
    <property type="entry name" value="3-DEHYDROQUINATE SYNTHASE, CHLOROPLASTIC"/>
    <property type="match status" value="1"/>
</dbReference>
<name>A0ABR6GUB8_9BURK</name>
<feature type="binding site" evidence="18">
    <location>
        <begin position="184"/>
        <end position="187"/>
    </location>
    <ligand>
        <name>NAD(+)</name>
        <dbReference type="ChEBI" id="CHEBI:57540"/>
    </ligand>
</feature>
<keyword evidence="9 18" id="KW-0963">Cytoplasm</keyword>
<keyword evidence="22" id="KW-1185">Reference proteome</keyword>
<feature type="binding site" evidence="18">
    <location>
        <position position="157"/>
    </location>
    <ligand>
        <name>NAD(+)</name>
        <dbReference type="ChEBI" id="CHEBI:57540"/>
    </ligand>
</feature>
<evidence type="ECO:0000256" key="11">
    <source>
        <dbReference type="ARBA" id="ARBA00022723"/>
    </source>
</evidence>
<evidence type="ECO:0000256" key="8">
    <source>
        <dbReference type="ARBA" id="ARBA00017684"/>
    </source>
</evidence>
<comment type="cofactor">
    <cofactor evidence="18">
        <name>Co(2+)</name>
        <dbReference type="ChEBI" id="CHEBI:48828"/>
    </cofactor>
    <cofactor evidence="18">
        <name>Zn(2+)</name>
        <dbReference type="ChEBI" id="CHEBI:29105"/>
    </cofactor>
    <text evidence="18">Binds 1 divalent metal cation per subunit. Can use either Co(2+) or Zn(2+).</text>
</comment>
<dbReference type="Gene3D" id="3.40.50.1970">
    <property type="match status" value="1"/>
</dbReference>
<feature type="domain" description="3-dehydroquinate synthase C-terminal" evidence="20">
    <location>
        <begin position="196"/>
        <end position="339"/>
    </location>
</feature>
<keyword evidence="13 18" id="KW-0862">Zinc</keyword>
<feature type="domain" description="3-dehydroquinate synthase N-terminal" evidence="19">
    <location>
        <begin position="82"/>
        <end position="194"/>
    </location>
</feature>
<evidence type="ECO:0000256" key="6">
    <source>
        <dbReference type="ARBA" id="ARBA00005412"/>
    </source>
</evidence>
<dbReference type="InterPro" id="IPR030960">
    <property type="entry name" value="DHQS/DOIS_N"/>
</dbReference>
<evidence type="ECO:0000256" key="7">
    <source>
        <dbReference type="ARBA" id="ARBA00013031"/>
    </source>
</evidence>
<evidence type="ECO:0000256" key="13">
    <source>
        <dbReference type="ARBA" id="ARBA00022833"/>
    </source>
</evidence>
<evidence type="ECO:0000256" key="16">
    <source>
        <dbReference type="ARBA" id="ARBA00023239"/>
    </source>
</evidence>
<keyword evidence="10 18" id="KW-0028">Amino-acid biosynthesis</keyword>
<proteinExistence type="inferred from homology"/>
<evidence type="ECO:0000256" key="18">
    <source>
        <dbReference type="HAMAP-Rule" id="MF_00110"/>
    </source>
</evidence>
<organism evidence="21 22">
    <name type="scientific">Roseateles terrae</name>
    <dbReference type="NCBI Taxonomy" id="431060"/>
    <lineage>
        <taxon>Bacteria</taxon>
        <taxon>Pseudomonadati</taxon>
        <taxon>Pseudomonadota</taxon>
        <taxon>Betaproteobacteria</taxon>
        <taxon>Burkholderiales</taxon>
        <taxon>Sphaerotilaceae</taxon>
        <taxon>Roseateles</taxon>
    </lineage>
</organism>
<keyword evidence="16 18" id="KW-0456">Lyase</keyword>
<evidence type="ECO:0000259" key="19">
    <source>
        <dbReference type="Pfam" id="PF01761"/>
    </source>
</evidence>
<keyword evidence="12 18" id="KW-0547">Nucleotide-binding</keyword>
<evidence type="ECO:0000256" key="3">
    <source>
        <dbReference type="ARBA" id="ARBA00003485"/>
    </source>
</evidence>